<dbReference type="GO" id="GO:0016363">
    <property type="term" value="C:nuclear matrix"/>
    <property type="evidence" value="ECO:0007669"/>
    <property type="project" value="UniProtKB-SubCell"/>
</dbReference>
<evidence type="ECO:0000256" key="3">
    <source>
        <dbReference type="ARBA" id="ARBA00015630"/>
    </source>
</evidence>
<dbReference type="GO" id="GO:0015629">
    <property type="term" value="C:actin cytoskeleton"/>
    <property type="evidence" value="ECO:0007669"/>
    <property type="project" value="InterPro"/>
</dbReference>
<dbReference type="Proteomes" id="UP000193920">
    <property type="component" value="Unassembled WGS sequence"/>
</dbReference>
<dbReference type="SMART" id="SM00102">
    <property type="entry name" value="ADF"/>
    <property type="match status" value="1"/>
</dbReference>
<comment type="subcellular location">
    <subcellularLocation>
        <location evidence="1">Nucleus matrix</location>
    </subcellularLocation>
</comment>
<dbReference type="EMBL" id="MCOG01000027">
    <property type="protein sequence ID" value="ORY74899.1"/>
    <property type="molecule type" value="Genomic_DNA"/>
</dbReference>
<name>A0A1Y2ETL3_9FUNG</name>
<dbReference type="Gene3D" id="3.40.20.10">
    <property type="entry name" value="Severin"/>
    <property type="match status" value="1"/>
</dbReference>
<evidence type="ECO:0000256" key="4">
    <source>
        <dbReference type="ARBA" id="ARBA00023203"/>
    </source>
</evidence>
<feature type="domain" description="ADF-H" evidence="6">
    <location>
        <begin position="2"/>
        <end position="135"/>
    </location>
</feature>
<organism evidence="7 8">
    <name type="scientific">Neocallimastix californiae</name>
    <dbReference type="NCBI Taxonomy" id="1754190"/>
    <lineage>
        <taxon>Eukaryota</taxon>
        <taxon>Fungi</taxon>
        <taxon>Fungi incertae sedis</taxon>
        <taxon>Chytridiomycota</taxon>
        <taxon>Chytridiomycota incertae sedis</taxon>
        <taxon>Neocallimastigomycetes</taxon>
        <taxon>Neocallimastigales</taxon>
        <taxon>Neocallimastigaceae</taxon>
        <taxon>Neocallimastix</taxon>
    </lineage>
</organism>
<dbReference type="InterPro" id="IPR002108">
    <property type="entry name" value="ADF-H"/>
</dbReference>
<dbReference type="CDD" id="cd11286">
    <property type="entry name" value="ADF_cofilin_like"/>
    <property type="match status" value="1"/>
</dbReference>
<evidence type="ECO:0000313" key="8">
    <source>
        <dbReference type="Proteomes" id="UP000193920"/>
    </source>
</evidence>
<evidence type="ECO:0000256" key="2">
    <source>
        <dbReference type="ARBA" id="ARBA00006844"/>
    </source>
</evidence>
<evidence type="ECO:0000256" key="1">
    <source>
        <dbReference type="ARBA" id="ARBA00004109"/>
    </source>
</evidence>
<dbReference type="PROSITE" id="PS51263">
    <property type="entry name" value="ADF_H"/>
    <property type="match status" value="1"/>
</dbReference>
<proteinExistence type="inferred from homology"/>
<keyword evidence="4" id="KW-0009">Actin-binding</keyword>
<evidence type="ECO:0000313" key="7">
    <source>
        <dbReference type="EMBL" id="ORY74899.1"/>
    </source>
</evidence>
<dbReference type="OrthoDB" id="10249245at2759"/>
<dbReference type="GO" id="GO:0030042">
    <property type="term" value="P:actin filament depolymerization"/>
    <property type="evidence" value="ECO:0007669"/>
    <property type="project" value="InterPro"/>
</dbReference>
<sequence length="139" mass="16199">MATGVSVNSNCYDVYQELKLRKKNKFIIFKISDDLTEIVVDKYSESPDYDEFVSSLPSDKCRFAVYDFEYEIPNEGTRDKILFYIWSPDNAKIKDKMMFAASKEYLRKKLDGIFTEIQCTDLSEISHDTVLDKVLRMTG</sequence>
<dbReference type="GO" id="GO:0003779">
    <property type="term" value="F:actin binding"/>
    <property type="evidence" value="ECO:0007669"/>
    <property type="project" value="UniProtKB-KW"/>
</dbReference>
<gene>
    <name evidence="7" type="ORF">LY90DRAFT_451240</name>
</gene>
<dbReference type="STRING" id="1754190.A0A1Y2ETL3"/>
<comment type="caution">
    <text evidence="7">The sequence shown here is derived from an EMBL/GenBank/DDBJ whole genome shotgun (WGS) entry which is preliminary data.</text>
</comment>
<dbReference type="InterPro" id="IPR017904">
    <property type="entry name" value="ADF/Cofilin"/>
</dbReference>
<dbReference type="AlphaFoldDB" id="A0A1Y2ETL3"/>
<comment type="similarity">
    <text evidence="2">Belongs to the actin-binding proteins ADF family.</text>
</comment>
<dbReference type="SUPFAM" id="SSF55753">
    <property type="entry name" value="Actin depolymerizing proteins"/>
    <property type="match status" value="1"/>
</dbReference>
<reference evidence="7 8" key="1">
    <citation type="submission" date="2016-08" db="EMBL/GenBank/DDBJ databases">
        <title>A Parts List for Fungal Cellulosomes Revealed by Comparative Genomics.</title>
        <authorList>
            <consortium name="DOE Joint Genome Institute"/>
            <person name="Haitjema C.H."/>
            <person name="Gilmore S.P."/>
            <person name="Henske J.K."/>
            <person name="Solomon K.V."/>
            <person name="De Groot R."/>
            <person name="Kuo A."/>
            <person name="Mondo S.J."/>
            <person name="Salamov A.A."/>
            <person name="Labutti K."/>
            <person name="Zhao Z."/>
            <person name="Chiniquy J."/>
            <person name="Barry K."/>
            <person name="Brewer H.M."/>
            <person name="Purvine S.O."/>
            <person name="Wright A.T."/>
            <person name="Boxma B."/>
            <person name="Van Alen T."/>
            <person name="Hackstein J.H."/>
            <person name="Baker S.E."/>
            <person name="Grigoriev I.V."/>
            <person name="O'Malley M.A."/>
        </authorList>
    </citation>
    <scope>NUCLEOTIDE SEQUENCE [LARGE SCALE GENOMIC DNA]</scope>
    <source>
        <strain evidence="7 8">G1</strain>
    </source>
</reference>
<dbReference type="InterPro" id="IPR029006">
    <property type="entry name" value="ADF-H/Gelsolin-like_dom_sf"/>
</dbReference>
<keyword evidence="8" id="KW-1185">Reference proteome</keyword>
<dbReference type="Pfam" id="PF00241">
    <property type="entry name" value="Cofilin_ADF"/>
    <property type="match status" value="1"/>
</dbReference>
<accession>A0A1Y2ETL3</accession>
<evidence type="ECO:0000256" key="5">
    <source>
        <dbReference type="ARBA" id="ARBA00032427"/>
    </source>
</evidence>
<dbReference type="PANTHER" id="PTHR11913">
    <property type="entry name" value="COFILIN-RELATED"/>
    <property type="match status" value="1"/>
</dbReference>
<evidence type="ECO:0000259" key="6">
    <source>
        <dbReference type="PROSITE" id="PS51263"/>
    </source>
</evidence>
<protein>
    <recommendedName>
        <fullName evidence="3">Cofilin</fullName>
    </recommendedName>
    <alternativeName>
        <fullName evidence="5">Actin-depolymerizing factor 1</fullName>
    </alternativeName>
</protein>